<evidence type="ECO:0000313" key="2">
    <source>
        <dbReference type="Proteomes" id="UP000305202"/>
    </source>
</evidence>
<organism evidence="1 2">
    <name type="scientific">Martelella alba</name>
    <dbReference type="NCBI Taxonomy" id="2590451"/>
    <lineage>
        <taxon>Bacteria</taxon>
        <taxon>Pseudomonadati</taxon>
        <taxon>Pseudomonadota</taxon>
        <taxon>Alphaproteobacteria</taxon>
        <taxon>Hyphomicrobiales</taxon>
        <taxon>Aurantimonadaceae</taxon>
        <taxon>Martelella</taxon>
    </lineage>
</organism>
<reference evidence="1 2" key="1">
    <citation type="submission" date="2019-04" db="EMBL/GenBank/DDBJ databases">
        <authorList>
            <person name="Li M."/>
            <person name="Gao C."/>
        </authorList>
    </citation>
    <scope>NUCLEOTIDE SEQUENCE [LARGE SCALE GENOMIC DNA]</scope>
    <source>
        <strain evidence="1 2">BGMRC 2031</strain>
    </source>
</reference>
<accession>A0ABY2SRB1</accession>
<keyword evidence="2" id="KW-1185">Reference proteome</keyword>
<proteinExistence type="predicted"/>
<sequence length="146" mass="16880">MTPNTKALIGAIKAGQAFLQWDDDTYRHVLYRLTGKTSSTRCSLEELQKLREYMHEQGFPRKVAKRHGRRPNPGLSKRQVLGKIEALLADAGRPWDYAQTMCQHMFQVQRLDWLTQEQFTKLMQALIIDAKRRGKRENNHESGAGN</sequence>
<dbReference type="Pfam" id="PF06252">
    <property type="entry name" value="GemA"/>
    <property type="match status" value="1"/>
</dbReference>
<dbReference type="Proteomes" id="UP000305202">
    <property type="component" value="Unassembled WGS sequence"/>
</dbReference>
<dbReference type="RefSeq" id="WP_136987935.1">
    <property type="nucleotide sequence ID" value="NZ_SZPQ01000001.1"/>
</dbReference>
<dbReference type="EMBL" id="SZPQ01000001">
    <property type="protein sequence ID" value="TKI08644.1"/>
    <property type="molecule type" value="Genomic_DNA"/>
</dbReference>
<protein>
    <submittedName>
        <fullName evidence="1">Regulatory protein GemA</fullName>
    </submittedName>
</protein>
<name>A0ABY2SRB1_9HYPH</name>
<gene>
    <name evidence="1" type="ORF">FCN80_00905</name>
</gene>
<dbReference type="InterPro" id="IPR009363">
    <property type="entry name" value="Phage_Mu_Gp16"/>
</dbReference>
<comment type="caution">
    <text evidence="1">The sequence shown here is derived from an EMBL/GenBank/DDBJ whole genome shotgun (WGS) entry which is preliminary data.</text>
</comment>
<evidence type="ECO:0000313" key="1">
    <source>
        <dbReference type="EMBL" id="TKI08644.1"/>
    </source>
</evidence>